<evidence type="ECO:0000256" key="1">
    <source>
        <dbReference type="SAM" id="MobiDB-lite"/>
    </source>
</evidence>
<proteinExistence type="predicted"/>
<feature type="compositionally biased region" description="Basic and acidic residues" evidence="1">
    <location>
        <begin position="298"/>
        <end position="320"/>
    </location>
</feature>
<feature type="compositionally biased region" description="Polar residues" evidence="1">
    <location>
        <begin position="223"/>
        <end position="239"/>
    </location>
</feature>
<feature type="non-terminal residue" evidence="2">
    <location>
        <position position="1"/>
    </location>
</feature>
<feature type="compositionally biased region" description="Basic residues" evidence="1">
    <location>
        <begin position="421"/>
        <end position="430"/>
    </location>
</feature>
<keyword evidence="3" id="KW-1185">Reference proteome</keyword>
<gene>
    <name evidence="2" type="ORF">PMAYCL1PPCAC_23269</name>
</gene>
<feature type="compositionally biased region" description="Acidic residues" evidence="1">
    <location>
        <begin position="343"/>
        <end position="352"/>
    </location>
</feature>
<feature type="region of interest" description="Disordered" evidence="1">
    <location>
        <begin position="592"/>
        <end position="626"/>
    </location>
</feature>
<feature type="compositionally biased region" description="Polar residues" evidence="1">
    <location>
        <begin position="1"/>
        <end position="17"/>
    </location>
</feature>
<feature type="compositionally biased region" description="Low complexity" evidence="1">
    <location>
        <begin position="163"/>
        <end position="175"/>
    </location>
</feature>
<reference evidence="3" key="1">
    <citation type="submission" date="2022-10" db="EMBL/GenBank/DDBJ databases">
        <title>Genome assembly of Pristionchus species.</title>
        <authorList>
            <person name="Yoshida K."/>
            <person name="Sommer R.J."/>
        </authorList>
    </citation>
    <scope>NUCLEOTIDE SEQUENCE [LARGE SCALE GENOMIC DNA]</scope>
    <source>
        <strain evidence="3">RS5460</strain>
    </source>
</reference>
<protein>
    <submittedName>
        <fullName evidence="2">Uncharacterized protein</fullName>
    </submittedName>
</protein>
<name>A0AAN5CYL9_9BILA</name>
<evidence type="ECO:0000313" key="3">
    <source>
        <dbReference type="Proteomes" id="UP001328107"/>
    </source>
</evidence>
<feature type="compositionally biased region" description="Acidic residues" evidence="1">
    <location>
        <begin position="138"/>
        <end position="158"/>
    </location>
</feature>
<feature type="region of interest" description="Disordered" evidence="1">
    <location>
        <begin position="1"/>
        <end position="119"/>
    </location>
</feature>
<dbReference type="EMBL" id="BTRK01000005">
    <property type="protein sequence ID" value="GMR53074.1"/>
    <property type="molecule type" value="Genomic_DNA"/>
</dbReference>
<feature type="compositionally biased region" description="Polar residues" evidence="1">
    <location>
        <begin position="82"/>
        <end position="96"/>
    </location>
</feature>
<sequence>SASSSRTSLPTATTSALFETPLPSGAVGGAAGAGTSASPMHSPHHTLPPAHHSPAMASQVMKAPDQQLNIATEMTERRADDQPSSSSRSMPATTPISVIVEGGEEDEEGKIRCEDGGTTRNEVVIPSSSLLSIAEEVVVEEDDDDEGKLMIDEGDEESREGAESATAAADAALTAPSVHVQPPTPVGEKRMELMQMEGDEDERDSATRDSDPIDEGTEESMKEASSSLAYSEDVSTPGTSKKRKRTGDKPGRKAEKGANKRTSGGLAGSSWAKNRRSAEPELSSAAAAAAAVMADDPYAFHDDSSPDSRLSRGVTMDRELSAPPAPKRQRISRTQSPTPSNDVDMEEYEDEESRQSMGSKKVPPLRLVLPPKPSDDGDGGDEGTASSSHTPIPTSQPRKPGRGRPAGRKTGDEEGSAQRMTRSKVKRVRQSGRGLDENEGGGKRKRGRQSLAAVMEEETAGEEGEGDYSSVATPVMGGVGEGSDLLGTYLSLSSAASAVPNPDAALENEIYEITTQSTLMARANLDQLVDRHIGGLYKADREAPQWQPSDVQLRTFLTFNNHYTLAERPAPPGGWPPMVSAQEVAAAAAGVEVKEQQPSGSGLQQGGNAADAAAAPSTSTENVGEKKVVKNRFETIDERMKSLWDELERERKHEAIDMEGERVRLRISLERQVIIREKTIKGHLNQLTFCKYLQLKETCNPHSLLDKQKPPNVERDITRFVEHLESRAEELWKRHRFVVNNSVGRQVAKWRDEMNKHGFRDKTINKQCRAFPEMVAFRVPIPPIYDYVLPVENAEEEAAPVPK</sequence>
<dbReference type="AlphaFoldDB" id="A0AAN5CYL9"/>
<dbReference type="Proteomes" id="UP001328107">
    <property type="component" value="Unassembled WGS sequence"/>
</dbReference>
<feature type="compositionally biased region" description="Low complexity" evidence="1">
    <location>
        <begin position="360"/>
        <end position="369"/>
    </location>
</feature>
<accession>A0AAN5CYL9</accession>
<evidence type="ECO:0000313" key="2">
    <source>
        <dbReference type="EMBL" id="GMR53074.1"/>
    </source>
</evidence>
<feature type="compositionally biased region" description="Low complexity" evidence="1">
    <location>
        <begin position="592"/>
        <end position="615"/>
    </location>
</feature>
<feature type="compositionally biased region" description="Acidic residues" evidence="1">
    <location>
        <begin position="455"/>
        <end position="466"/>
    </location>
</feature>
<feature type="region of interest" description="Disordered" evidence="1">
    <location>
        <begin position="138"/>
        <end position="469"/>
    </location>
</feature>
<feature type="compositionally biased region" description="Polar residues" evidence="1">
    <location>
        <begin position="332"/>
        <end position="341"/>
    </location>
</feature>
<organism evidence="2 3">
    <name type="scientific">Pristionchus mayeri</name>
    <dbReference type="NCBI Taxonomy" id="1317129"/>
    <lineage>
        <taxon>Eukaryota</taxon>
        <taxon>Metazoa</taxon>
        <taxon>Ecdysozoa</taxon>
        <taxon>Nematoda</taxon>
        <taxon>Chromadorea</taxon>
        <taxon>Rhabditida</taxon>
        <taxon>Rhabditina</taxon>
        <taxon>Diplogasteromorpha</taxon>
        <taxon>Diplogasteroidea</taxon>
        <taxon>Neodiplogasteridae</taxon>
        <taxon>Pristionchus</taxon>
    </lineage>
</organism>
<comment type="caution">
    <text evidence="2">The sequence shown here is derived from an EMBL/GenBank/DDBJ whole genome shotgun (WGS) entry which is preliminary data.</text>
</comment>
<feature type="compositionally biased region" description="Basic and acidic residues" evidence="1">
    <location>
        <begin position="247"/>
        <end position="258"/>
    </location>
</feature>